<keyword evidence="2" id="KW-1185">Reference proteome</keyword>
<gene>
    <name evidence="1" type="ORF">Dpoa569_0002903</name>
</gene>
<proteinExistence type="predicted"/>
<sequence length="132" mass="14897">MFNFLKRKEHKVDIEETLKQFVSLTLNDDKLSMPLYIPEIEQESDAEKLGIGPLVYIWNVDHAAGTYSLSVNGKCVGYLLEAFIPRTHPSFSEIRDKAMQIISDVSINCVSETIKKTGLMPDVLFNSLNSES</sequence>
<dbReference type="STRING" id="568768.GCA_000406125_00947"/>
<dbReference type="RefSeq" id="WP_042869020.1">
    <property type="nucleotide sequence ID" value="NZ_CM001975.1"/>
</dbReference>
<dbReference type="OrthoDB" id="6637077at2"/>
<protein>
    <submittedName>
        <fullName evidence="1">Uncharacterized protein</fullName>
    </submittedName>
</protein>
<dbReference type="KEGG" id="dic:Dpoa569_0002903"/>
<organism evidence="1 2">
    <name type="scientific">Dickeya poaceiphila</name>
    <dbReference type="NCBI Taxonomy" id="568768"/>
    <lineage>
        <taxon>Bacteria</taxon>
        <taxon>Pseudomonadati</taxon>
        <taxon>Pseudomonadota</taxon>
        <taxon>Gammaproteobacteria</taxon>
        <taxon>Enterobacterales</taxon>
        <taxon>Pectobacteriaceae</taxon>
        <taxon>Dickeya</taxon>
    </lineage>
</organism>
<dbReference type="EMBL" id="CP042220">
    <property type="protein sequence ID" value="QDX30953.1"/>
    <property type="molecule type" value="Genomic_DNA"/>
</dbReference>
<evidence type="ECO:0000313" key="2">
    <source>
        <dbReference type="Proteomes" id="UP000320591"/>
    </source>
</evidence>
<dbReference type="Proteomes" id="UP000320591">
    <property type="component" value="Chromosome"/>
</dbReference>
<name>A0A5B8I9W3_9GAMM</name>
<dbReference type="AlphaFoldDB" id="A0A5B8I9W3"/>
<accession>A0A5B8I9W3</accession>
<reference evidence="1 2" key="1">
    <citation type="journal article" date="2019" name="Environ. Microbiol.">
        <title>The phytopathogenic nature of Dickeya aquatica 174/2 and the dynamic early evolution of Dickeya pathogenicity.</title>
        <authorList>
            <person name="Duprey A."/>
            <person name="Taib N."/>
            <person name="Leonard S."/>
            <person name="Garin T."/>
            <person name="Flandrois J.P."/>
            <person name="Nasser W."/>
            <person name="Brochier-Armanet C."/>
            <person name="Reverchon S."/>
        </authorList>
    </citation>
    <scope>NUCLEOTIDE SEQUENCE [LARGE SCALE GENOMIC DNA]</scope>
    <source>
        <strain evidence="1 2">NCPPB 569</strain>
    </source>
</reference>
<evidence type="ECO:0000313" key="1">
    <source>
        <dbReference type="EMBL" id="QDX30953.1"/>
    </source>
</evidence>